<comment type="caution">
    <text evidence="1">The sequence shown here is derived from an EMBL/GenBank/DDBJ whole genome shotgun (WGS) entry which is preliminary data.</text>
</comment>
<proteinExistence type="predicted"/>
<dbReference type="AlphaFoldDB" id="A0A9D1SSJ3"/>
<protein>
    <submittedName>
        <fullName evidence="1">Uncharacterized protein</fullName>
    </submittedName>
</protein>
<name>A0A9D1SSJ3_9FIRM</name>
<organism evidence="1 2">
    <name type="scientific">Candidatus Aphodomorpha intestinavium</name>
    <dbReference type="NCBI Taxonomy" id="2840672"/>
    <lineage>
        <taxon>Bacteria</taxon>
        <taxon>Bacillati</taxon>
        <taxon>Bacillota</taxon>
        <taxon>Clostridia</taxon>
        <taxon>Eubacteriales</taxon>
        <taxon>Candidatus Aphodomorpha</taxon>
    </lineage>
</organism>
<feature type="non-terminal residue" evidence="1">
    <location>
        <position position="1"/>
    </location>
</feature>
<reference evidence="1" key="2">
    <citation type="journal article" date="2021" name="PeerJ">
        <title>Extensive microbial diversity within the chicken gut microbiome revealed by metagenomics and culture.</title>
        <authorList>
            <person name="Gilroy R."/>
            <person name="Ravi A."/>
            <person name="Getino M."/>
            <person name="Pursley I."/>
            <person name="Horton D.L."/>
            <person name="Alikhan N.F."/>
            <person name="Baker D."/>
            <person name="Gharbi K."/>
            <person name="Hall N."/>
            <person name="Watson M."/>
            <person name="Adriaenssens E.M."/>
            <person name="Foster-Nyarko E."/>
            <person name="Jarju S."/>
            <person name="Secka A."/>
            <person name="Antonio M."/>
            <person name="Oren A."/>
            <person name="Chaudhuri R.R."/>
            <person name="La Ragione R."/>
            <person name="Hildebrand F."/>
            <person name="Pallen M.J."/>
        </authorList>
    </citation>
    <scope>NUCLEOTIDE SEQUENCE</scope>
    <source>
        <strain evidence="1">ChiGjej2B2-16831</strain>
    </source>
</reference>
<gene>
    <name evidence="1" type="ORF">IAD24_01320</name>
</gene>
<accession>A0A9D1SSJ3</accession>
<evidence type="ECO:0000313" key="1">
    <source>
        <dbReference type="EMBL" id="HIU93775.1"/>
    </source>
</evidence>
<sequence>AAAQEETYVPLDAETLDFPAAGRYVRTEEGEGAYLRAGNTFLSISSHRGGSVQPESWVLLGNAFVGEEPHALEHVVITEEEAVAAGEAFLERLGRPDFRLARSEKARMLDSNSEYPYATLGEGYLLTYVVSAEGAIPCLYDEYSDSPLLAFLQKQEQYDRTWFQETLALFFTEEGLRMFTWDNPQALVATANENAALLPFDQVQQHVRDLLHIGLPAYDEEADAHGELVFTRMALTSVLQRIPNQSDEALLVPAWMLLLTTQRQQEQGLAESVLLINALDGNYINRWA</sequence>
<evidence type="ECO:0000313" key="2">
    <source>
        <dbReference type="Proteomes" id="UP000824128"/>
    </source>
</evidence>
<dbReference type="EMBL" id="DVNZ01000043">
    <property type="protein sequence ID" value="HIU93775.1"/>
    <property type="molecule type" value="Genomic_DNA"/>
</dbReference>
<dbReference type="Proteomes" id="UP000824128">
    <property type="component" value="Unassembled WGS sequence"/>
</dbReference>
<reference evidence="1" key="1">
    <citation type="submission" date="2020-10" db="EMBL/GenBank/DDBJ databases">
        <authorList>
            <person name="Gilroy R."/>
        </authorList>
    </citation>
    <scope>NUCLEOTIDE SEQUENCE</scope>
    <source>
        <strain evidence="1">ChiGjej2B2-16831</strain>
    </source>
</reference>